<proteinExistence type="predicted"/>
<comment type="caution">
    <text evidence="2">The sequence shown here is derived from an EMBL/GenBank/DDBJ whole genome shotgun (WGS) entry which is preliminary data.</text>
</comment>
<reference evidence="2 3" key="1">
    <citation type="submission" date="2019-04" db="EMBL/GenBank/DDBJ databases">
        <title>Annotation for the trematode Fasciola gigantica.</title>
        <authorList>
            <person name="Choi Y.-J."/>
        </authorList>
    </citation>
    <scope>NUCLEOTIDE SEQUENCE [LARGE SCALE GENOMIC DNA]</scope>
    <source>
        <strain evidence="2">Uganda_cow_1</strain>
    </source>
</reference>
<sequence>MDSCLRTHVEIFLLHLVTEDPQIFSLCSLSELASIYCQELGSNPDDGFLQSFMRTSCSVICNIMNFEPSPHKESSKRRVRSRRKSVTSSRVSEAFLPTKVPEKSKALIFKTGSELSKSHPTFTEPSHSSGPISNTQIKLPTSTSSDSPCQTTMYSQDIDSKRGPESLLTKLLITRCPNLLSQSTITTSSSAERSLSQATVPSSIACRPVETSVEIGAVGPFVDDHGLLDRLWRSTGPTVDIMNVNTAPKHSRSFVLNTAPVIRTVDSSSYVTVRRQLSEAVVSICRAPSRLTEET</sequence>
<evidence type="ECO:0000313" key="2">
    <source>
        <dbReference type="EMBL" id="TPP63903.1"/>
    </source>
</evidence>
<evidence type="ECO:0000256" key="1">
    <source>
        <dbReference type="SAM" id="MobiDB-lite"/>
    </source>
</evidence>
<feature type="compositionally biased region" description="Polar residues" evidence="1">
    <location>
        <begin position="118"/>
        <end position="157"/>
    </location>
</feature>
<dbReference type="AlphaFoldDB" id="A0A504YRT2"/>
<gene>
    <name evidence="2" type="ORF">FGIG_06200</name>
</gene>
<protein>
    <submittedName>
        <fullName evidence="2">Uncharacterized protein</fullName>
    </submittedName>
</protein>
<feature type="region of interest" description="Disordered" evidence="1">
    <location>
        <begin position="118"/>
        <end position="160"/>
    </location>
</feature>
<evidence type="ECO:0000313" key="3">
    <source>
        <dbReference type="Proteomes" id="UP000316759"/>
    </source>
</evidence>
<organism evidence="2 3">
    <name type="scientific">Fasciola gigantica</name>
    <name type="common">Giant liver fluke</name>
    <dbReference type="NCBI Taxonomy" id="46835"/>
    <lineage>
        <taxon>Eukaryota</taxon>
        <taxon>Metazoa</taxon>
        <taxon>Spiralia</taxon>
        <taxon>Lophotrochozoa</taxon>
        <taxon>Platyhelminthes</taxon>
        <taxon>Trematoda</taxon>
        <taxon>Digenea</taxon>
        <taxon>Plagiorchiida</taxon>
        <taxon>Echinostomata</taxon>
        <taxon>Echinostomatoidea</taxon>
        <taxon>Fasciolidae</taxon>
        <taxon>Fasciola</taxon>
    </lineage>
</organism>
<dbReference type="EMBL" id="SUNJ01005087">
    <property type="protein sequence ID" value="TPP63903.1"/>
    <property type="molecule type" value="Genomic_DNA"/>
</dbReference>
<name>A0A504YRT2_FASGI</name>
<dbReference type="Proteomes" id="UP000316759">
    <property type="component" value="Unassembled WGS sequence"/>
</dbReference>
<accession>A0A504YRT2</accession>
<keyword evidence="3" id="KW-1185">Reference proteome</keyword>
<dbReference type="OrthoDB" id="6312050at2759"/>